<proteinExistence type="predicted"/>
<evidence type="ECO:0000313" key="1">
    <source>
        <dbReference type="EMBL" id="MBA0587615.1"/>
    </source>
</evidence>
<accession>A0A7J8PED5</accession>
<feature type="non-terminal residue" evidence="1">
    <location>
        <position position="1"/>
    </location>
</feature>
<dbReference type="EMBL" id="JABEZZ010000006">
    <property type="protein sequence ID" value="MBA0587615.1"/>
    <property type="molecule type" value="Genomic_DNA"/>
</dbReference>
<dbReference type="AlphaFoldDB" id="A0A7J8PED5"/>
<dbReference type="Proteomes" id="UP000593578">
    <property type="component" value="Unassembled WGS sequence"/>
</dbReference>
<protein>
    <submittedName>
        <fullName evidence="1">Uncharacterized protein</fullName>
    </submittedName>
</protein>
<sequence length="91" mass="10457">AKGLLKKGLCWRIRSRDQVLVWEDACVPSAVDFKIQTRANDQHKCYVSDLINQIANCWKEGLIKATFNEQEVDRILCIPLPCAPQEDTLVW</sequence>
<organism evidence="1 2">
    <name type="scientific">Gossypium raimondii</name>
    <name type="common">Peruvian cotton</name>
    <name type="synonym">Gossypium klotzschianum subsp. raimondii</name>
    <dbReference type="NCBI Taxonomy" id="29730"/>
    <lineage>
        <taxon>Eukaryota</taxon>
        <taxon>Viridiplantae</taxon>
        <taxon>Streptophyta</taxon>
        <taxon>Embryophyta</taxon>
        <taxon>Tracheophyta</taxon>
        <taxon>Spermatophyta</taxon>
        <taxon>Magnoliopsida</taxon>
        <taxon>eudicotyledons</taxon>
        <taxon>Gunneridae</taxon>
        <taxon>Pentapetalae</taxon>
        <taxon>rosids</taxon>
        <taxon>malvids</taxon>
        <taxon>Malvales</taxon>
        <taxon>Malvaceae</taxon>
        <taxon>Malvoideae</taxon>
        <taxon>Gossypium</taxon>
    </lineage>
</organism>
<gene>
    <name evidence="1" type="ORF">Gorai_000741</name>
</gene>
<reference evidence="1 2" key="1">
    <citation type="journal article" date="2019" name="Genome Biol. Evol.">
        <title>Insights into the evolution of the New World diploid cottons (Gossypium, subgenus Houzingenia) based on genome sequencing.</title>
        <authorList>
            <person name="Grover C.E."/>
            <person name="Arick M.A. 2nd"/>
            <person name="Thrash A."/>
            <person name="Conover J.L."/>
            <person name="Sanders W.S."/>
            <person name="Peterson D.G."/>
            <person name="Frelichowski J.E."/>
            <person name="Scheffler J.A."/>
            <person name="Scheffler B.E."/>
            <person name="Wendel J.F."/>
        </authorList>
    </citation>
    <scope>NUCLEOTIDE SEQUENCE [LARGE SCALE GENOMIC DNA]</scope>
    <source>
        <strain evidence="1">8</strain>
        <tissue evidence="1">Leaf</tissue>
    </source>
</reference>
<comment type="caution">
    <text evidence="1">The sequence shown here is derived from an EMBL/GenBank/DDBJ whole genome shotgun (WGS) entry which is preliminary data.</text>
</comment>
<name>A0A7J8PED5_GOSRA</name>
<evidence type="ECO:0000313" key="2">
    <source>
        <dbReference type="Proteomes" id="UP000593578"/>
    </source>
</evidence>